<dbReference type="Pfam" id="PF22936">
    <property type="entry name" value="Pol_BBD"/>
    <property type="match status" value="1"/>
</dbReference>
<dbReference type="InterPro" id="IPR036397">
    <property type="entry name" value="RNaseH_sf"/>
</dbReference>
<feature type="compositionally biased region" description="Basic and acidic residues" evidence="6">
    <location>
        <begin position="467"/>
        <end position="489"/>
    </location>
</feature>
<dbReference type="SUPFAM" id="SSF56672">
    <property type="entry name" value="DNA/RNA polymerases"/>
    <property type="match status" value="2"/>
</dbReference>
<reference evidence="9" key="1">
    <citation type="submission" date="2023-07" db="EMBL/GenBank/DDBJ databases">
        <title>A chromosome-level genome assembly of Lolium multiflorum.</title>
        <authorList>
            <person name="Chen Y."/>
            <person name="Copetti D."/>
            <person name="Kolliker R."/>
            <person name="Studer B."/>
        </authorList>
    </citation>
    <scope>NUCLEOTIDE SEQUENCE</scope>
    <source>
        <strain evidence="9">02402/16</strain>
        <tissue evidence="9">Leaf</tissue>
    </source>
</reference>
<dbReference type="SUPFAM" id="SSF57756">
    <property type="entry name" value="Retrovirus zinc finger-like domains"/>
    <property type="match status" value="2"/>
</dbReference>
<feature type="region of interest" description="Disordered" evidence="6">
    <location>
        <begin position="2218"/>
        <end position="2238"/>
    </location>
</feature>
<gene>
    <name evidence="9" type="ORF">QYE76_066201</name>
</gene>
<dbReference type="PROSITE" id="PS50158">
    <property type="entry name" value="ZF_CCHC"/>
    <property type="match status" value="2"/>
</dbReference>
<dbReference type="InterPro" id="IPR036875">
    <property type="entry name" value="Znf_CCHC_sf"/>
</dbReference>
<dbReference type="Pfam" id="PF13976">
    <property type="entry name" value="gag_pre-integrs"/>
    <property type="match status" value="1"/>
</dbReference>
<organism evidence="9 10">
    <name type="scientific">Lolium multiflorum</name>
    <name type="common">Italian ryegrass</name>
    <name type="synonym">Lolium perenne subsp. multiflorum</name>
    <dbReference type="NCBI Taxonomy" id="4521"/>
    <lineage>
        <taxon>Eukaryota</taxon>
        <taxon>Viridiplantae</taxon>
        <taxon>Streptophyta</taxon>
        <taxon>Embryophyta</taxon>
        <taxon>Tracheophyta</taxon>
        <taxon>Spermatophyta</taxon>
        <taxon>Magnoliopsida</taxon>
        <taxon>Liliopsida</taxon>
        <taxon>Poales</taxon>
        <taxon>Poaceae</taxon>
        <taxon>BOP clade</taxon>
        <taxon>Pooideae</taxon>
        <taxon>Poodae</taxon>
        <taxon>Poeae</taxon>
        <taxon>Poeae Chloroplast Group 2 (Poeae type)</taxon>
        <taxon>Loliodinae</taxon>
        <taxon>Loliinae</taxon>
        <taxon>Lolium</taxon>
    </lineage>
</organism>
<dbReference type="EMBL" id="JAUUTY010000004">
    <property type="protein sequence ID" value="KAK1648396.1"/>
    <property type="molecule type" value="Genomic_DNA"/>
</dbReference>
<evidence type="ECO:0000313" key="10">
    <source>
        <dbReference type="Proteomes" id="UP001231189"/>
    </source>
</evidence>
<feature type="compositionally biased region" description="Basic residues" evidence="6">
    <location>
        <begin position="216"/>
        <end position="229"/>
    </location>
</feature>
<evidence type="ECO:0000256" key="5">
    <source>
        <dbReference type="PROSITE-ProRule" id="PRU00047"/>
    </source>
</evidence>
<evidence type="ECO:0000256" key="1">
    <source>
        <dbReference type="ARBA" id="ARBA00022670"/>
    </source>
</evidence>
<dbReference type="SUPFAM" id="SSF53098">
    <property type="entry name" value="Ribonuclease H-like"/>
    <property type="match status" value="1"/>
</dbReference>
<feature type="compositionally biased region" description="Basic residues" evidence="6">
    <location>
        <begin position="1084"/>
        <end position="1097"/>
    </location>
</feature>
<dbReference type="GO" id="GO:0003676">
    <property type="term" value="F:nucleic acid binding"/>
    <property type="evidence" value="ECO:0007669"/>
    <property type="project" value="InterPro"/>
</dbReference>
<feature type="region of interest" description="Disordered" evidence="6">
    <location>
        <begin position="216"/>
        <end position="240"/>
    </location>
</feature>
<feature type="region of interest" description="Disordered" evidence="6">
    <location>
        <begin position="1614"/>
        <end position="1652"/>
    </location>
</feature>
<dbReference type="Pfam" id="PF07727">
    <property type="entry name" value="RVT_2"/>
    <property type="match status" value="2"/>
</dbReference>
<dbReference type="InterPro" id="IPR039537">
    <property type="entry name" value="Retrotran_Ty1/copia-like"/>
</dbReference>
<dbReference type="PANTHER" id="PTHR42648">
    <property type="entry name" value="TRANSPOSASE, PUTATIVE-RELATED"/>
    <property type="match status" value="1"/>
</dbReference>
<name>A0AAD8SA10_LOLMU</name>
<feature type="region of interest" description="Disordered" evidence="6">
    <location>
        <begin position="1084"/>
        <end position="1110"/>
    </location>
</feature>
<keyword evidence="1" id="KW-0645">Protease</keyword>
<feature type="region of interest" description="Disordered" evidence="6">
    <location>
        <begin position="456"/>
        <end position="489"/>
    </location>
</feature>
<keyword evidence="2" id="KW-0479">Metal-binding</keyword>
<keyword evidence="3" id="KW-0064">Aspartyl protease</keyword>
<evidence type="ECO:0000259" key="8">
    <source>
        <dbReference type="PROSITE" id="PS50994"/>
    </source>
</evidence>
<evidence type="ECO:0000256" key="6">
    <source>
        <dbReference type="SAM" id="MobiDB-lite"/>
    </source>
</evidence>
<evidence type="ECO:0000256" key="4">
    <source>
        <dbReference type="ARBA" id="ARBA00022801"/>
    </source>
</evidence>
<dbReference type="Proteomes" id="UP001231189">
    <property type="component" value="Unassembled WGS sequence"/>
</dbReference>
<evidence type="ECO:0000256" key="2">
    <source>
        <dbReference type="ARBA" id="ARBA00022723"/>
    </source>
</evidence>
<feature type="domain" description="CCHC-type" evidence="7">
    <location>
        <begin position="1116"/>
        <end position="1131"/>
    </location>
</feature>
<evidence type="ECO:0000259" key="7">
    <source>
        <dbReference type="PROSITE" id="PS50158"/>
    </source>
</evidence>
<dbReference type="PANTHER" id="PTHR42648:SF27">
    <property type="entry name" value="RNA-DIRECTED DNA POLYMERASE"/>
    <property type="match status" value="1"/>
</dbReference>
<feature type="domain" description="Integrase catalytic" evidence="8">
    <location>
        <begin position="1345"/>
        <end position="1521"/>
    </location>
</feature>
<dbReference type="Pfam" id="PF14223">
    <property type="entry name" value="Retrotran_gag_2"/>
    <property type="match status" value="2"/>
</dbReference>
<dbReference type="GO" id="GO:0015074">
    <property type="term" value="P:DNA integration"/>
    <property type="evidence" value="ECO:0007669"/>
    <property type="project" value="InterPro"/>
</dbReference>
<dbReference type="InterPro" id="IPR012337">
    <property type="entry name" value="RNaseH-like_sf"/>
</dbReference>
<dbReference type="Pfam" id="PF25597">
    <property type="entry name" value="SH3_retrovirus"/>
    <property type="match status" value="2"/>
</dbReference>
<dbReference type="Gene3D" id="3.30.420.10">
    <property type="entry name" value="Ribonuclease H-like superfamily/Ribonuclease H"/>
    <property type="match status" value="1"/>
</dbReference>
<keyword evidence="5" id="KW-0862">Zinc</keyword>
<dbReference type="InterPro" id="IPR057670">
    <property type="entry name" value="SH3_retrovirus"/>
</dbReference>
<dbReference type="GO" id="GO:0004190">
    <property type="term" value="F:aspartic-type endopeptidase activity"/>
    <property type="evidence" value="ECO:0007669"/>
    <property type="project" value="UniProtKB-KW"/>
</dbReference>
<keyword evidence="4" id="KW-0378">Hydrolase</keyword>
<dbReference type="InterPro" id="IPR013103">
    <property type="entry name" value="RVT_2"/>
</dbReference>
<feature type="domain" description="CCHC-type" evidence="7">
    <location>
        <begin position="248"/>
        <end position="263"/>
    </location>
</feature>
<dbReference type="SMART" id="SM00343">
    <property type="entry name" value="ZnF_C2HC"/>
    <property type="match status" value="2"/>
</dbReference>
<dbReference type="InterPro" id="IPR001584">
    <property type="entry name" value="Integrase_cat-core"/>
</dbReference>
<dbReference type="Pfam" id="PF00098">
    <property type="entry name" value="zf-CCHC"/>
    <property type="match status" value="2"/>
</dbReference>
<dbReference type="InterPro" id="IPR043502">
    <property type="entry name" value="DNA/RNA_pol_sf"/>
</dbReference>
<protein>
    <submittedName>
        <fullName evidence="9">Uncharacterized protein</fullName>
    </submittedName>
</protein>
<evidence type="ECO:0000313" key="9">
    <source>
        <dbReference type="EMBL" id="KAK1648396.1"/>
    </source>
</evidence>
<dbReference type="PROSITE" id="PS50994">
    <property type="entry name" value="INTEGRASE"/>
    <property type="match status" value="1"/>
</dbReference>
<evidence type="ECO:0000256" key="3">
    <source>
        <dbReference type="ARBA" id="ARBA00022750"/>
    </source>
</evidence>
<keyword evidence="10" id="KW-1185">Reference proteome</keyword>
<proteinExistence type="predicted"/>
<comment type="caution">
    <text evidence="9">The sequence shown here is derived from an EMBL/GenBank/DDBJ whole genome shotgun (WGS) entry which is preliminary data.</text>
</comment>
<dbReference type="Gene3D" id="4.10.60.10">
    <property type="entry name" value="Zinc finger, CCHC-type"/>
    <property type="match status" value="2"/>
</dbReference>
<dbReference type="Pfam" id="PF00665">
    <property type="entry name" value="rve"/>
    <property type="match status" value="1"/>
</dbReference>
<accession>A0AAD8SA10</accession>
<dbReference type="InterPro" id="IPR054722">
    <property type="entry name" value="PolX-like_BBD"/>
</dbReference>
<feature type="compositionally biased region" description="Basic and acidic residues" evidence="6">
    <location>
        <begin position="1630"/>
        <end position="1652"/>
    </location>
</feature>
<keyword evidence="5" id="KW-0863">Zinc-finger</keyword>
<sequence length="2312" mass="261766">MASPINFNQFLEKEKLKSNGSNFTDWFRHVRIFLNGGNLQYVLDAPLGDPPAETETDEVKAVYETRKTRYSQVQCAILCSLESDLQKRFEHHDPHELMNELKAIFETHAAVECYEASKQFFSCMMEEGSSVSEHMLAMTGHAKKLSDLGIVIPNRLGINRVLQSLPPSYKNFVMNYNMQNMNKELPELFGMLKAAEIEIKKEHQVLMVNKTTSFKKQGKSKGKFKKGGKKAATPPMKPKNGPKPDAECYYCKEKGHWKRNCSKYLADLKSGLVKKKKEVTMRVGNGSKVDVIAVGTLPLHLPSGLVLSLNNCYFVPALSMNIISGSCLMQDETAAFTLNRAPSKSVETTPYELWFNKKPKLSFLKVWGCEAYVKKLQPDKLEPKAEKCVFIGYPKETIGYTFYHKSEGKIFVAKNGTFLEKEFLTKEVTGRKVELDEIDESILIDQSSAVPEVVPVPPTPAIEEANDNDHETSNEETTEPRRSTRERTTPDWYDPCLNVMIVDNNDEDPATYEEAMMSPDSNKWQEAMKSEMGSMYDNKVWTLVDLPDSRKAVENKWIFKRKTDADGNITVYKARLVAKGFRQIQGVDYDETFSHVAKLKSVRILLAIAAFFDYEIWQMDVKTAFLNVDIKEELYMVQPKGFVDPKNADKVCKLQRSIYGLKQASRSWNRRFDKVIKDFGFIQCHGEACIYKKVSGSSVAFLILYVDDILLIGNDIELLSSIKIYRDRSRRLIGLSQSTYLDKILKKFRMDESKKGFLPMLPGKVLSKTQGPATAEERERMSNIPYASAVGSIMNGTLDSGQKYLKRTKDMFLCYGGDQELVVNGYTDASWNTDPDDSKSQSGYVFILNGAAVSWASSKQCTVAKSSTESEYIAALEASSEAVWMKRFIVELGVVPSALDPLIIYCDNMGAIANAQEPRSHKRLKHINVRYHSIREYIEDGELQRLASLESDLQKRFEHHDPHELMKELKTIFETHAAVECYEASKHFFSCMMEEGSSISEHMLAMTGHAKKLSDLGIVIPNRLGINRVLQSLPPSYKNFVMNYNMQNMNKELPELFGMLKAAEIEIKKEHQVLMVNKTTSFKKQGKSKGKFKKGGKKAATPPMKPKNGPKPDAECYYCKEKGHWKRNCSKYLADLKSGLVKKKKEGISDIHVIDVYLTSSRSSTWVFDTGSVAHICNSKQELKNKRQLLKDEVTMRVGNGSKVNVIAVGTLPLHLPSGLVLSLNNCYYVPALSMNIISGSCLMQDGYSFKSENNGCSIFMNNIFYGRAPQKNGLFLLDLDSSDTHIHNIDAKRIKLNDNSTYMWHCRLGHIGVKRMKKLHTDGLLESLDFESLDRCEACLMGKMTKTPFSGMMERATDLLEIIHTDVCGPMSVASRGGYRYVLTFTDDLSRYGYIYFMKHKSETFEKFKEFQSEVENQRNKKIKFLRSDRGGEYLSYEFGMHLKKCGILSQLTPPGTPQRNGVSERRNRTLLDMVRSMMSLTDLPLSFWSYALETAAFTLNRAPSKSVETTPYELWFNKKPKLSFLKVWGCEAYVKKLQPDKLEPKAEKCVFIGYPKETIGYTFYHRSEGKIFVAKNGTFLEKEFLTKEVIGRKVELDEIDESILVDQSSAVPEIVPVPPTPATEEANDNDHETSNEETTEPRRSTRERATPDWYDPCLNVMIVDNNDEDPATYEEAMMSPDSNKWQEAMKSEMGSMYDNQVWTLVDLPDSRKAVENKWIFKRKTDVDGNITVYKARLVAKGFRQIQGVDYDETFSPVAKLKSVRILLAIAAFFDYEIWQMDVKTAFLNGDIEEELYMVQPKGFVDPKNADKVCKLQRSIYGLKQASRSWNRRFDKVIKDFGFIQCHGEACIYKKVSGSSVAFLILYVDDILLIGNDIELLSSVKGYLNNSFSIKDLGEASYILGIKIYRDRSRRLIGLSQSTYLDKILKKFRMDESKKGFLPMLPGKVLSKTQGPATAEERERMNQIPYASAVGSIMYAMLCTRPDIAHAVSLTSRYQSDPGMEHWTAVKNILKYLKRTKDMFLCYGGDQELVVTSYTDASWNTDPDDSKSQSGYVFILNGAAVSWASSKQCTVAKSSTESEYIAASEASSEAVWMKRFIVELGVVPSALDPLVIYCDNMGAIANAQEPRSHKRLKHIKLRYHSIREYIEDGEVKICKVHTDLNVADPLTKALPRAKHDQHQNAMGVRIATAADEASAEAATKLLPAPPSGCLYKLKSKDQPGRNHPRKLPKSIAKDLNAGRRGKISLVMESEGLTVEGRYSVSPTDGRLAVTSRWKKFIDGAKLRIGSKLKVKIFRCRCDMLVIKFAVV</sequence>
<dbReference type="InterPro" id="IPR025724">
    <property type="entry name" value="GAG-pre-integrase_dom"/>
</dbReference>
<dbReference type="InterPro" id="IPR001878">
    <property type="entry name" value="Znf_CCHC"/>
</dbReference>
<dbReference type="GO" id="GO:0008270">
    <property type="term" value="F:zinc ion binding"/>
    <property type="evidence" value="ECO:0007669"/>
    <property type="project" value="UniProtKB-KW"/>
</dbReference>
<dbReference type="GO" id="GO:0006508">
    <property type="term" value="P:proteolysis"/>
    <property type="evidence" value="ECO:0007669"/>
    <property type="project" value="UniProtKB-KW"/>
</dbReference>
<dbReference type="CDD" id="cd09272">
    <property type="entry name" value="RNase_HI_RT_Ty1"/>
    <property type="match status" value="2"/>
</dbReference>